<keyword evidence="3" id="KW-0560">Oxidoreductase</keyword>
<dbReference type="Proteomes" id="UP001296943">
    <property type="component" value="Unassembled WGS sequence"/>
</dbReference>
<dbReference type="InterPro" id="IPR002347">
    <property type="entry name" value="SDR_fam"/>
</dbReference>
<evidence type="ECO:0000313" key="4">
    <source>
        <dbReference type="EMBL" id="MBM7572152.1"/>
    </source>
</evidence>
<proteinExistence type="inferred from homology"/>
<evidence type="ECO:0000256" key="3">
    <source>
        <dbReference type="ARBA" id="ARBA00023002"/>
    </source>
</evidence>
<dbReference type="Gene3D" id="3.40.50.720">
    <property type="entry name" value="NAD(P)-binding Rossmann-like Domain"/>
    <property type="match status" value="1"/>
</dbReference>
<name>A0ABS2N1Z1_9BACI</name>
<keyword evidence="2" id="KW-0521">NADP</keyword>
<comment type="similarity">
    <text evidence="1">Belongs to the short-chain dehydrogenases/reductases (SDR) family.</text>
</comment>
<dbReference type="InterPro" id="IPR036291">
    <property type="entry name" value="NAD(P)-bd_dom_sf"/>
</dbReference>
<organism evidence="4 5">
    <name type="scientific">Aquibacillus albus</name>
    <dbReference type="NCBI Taxonomy" id="1168171"/>
    <lineage>
        <taxon>Bacteria</taxon>
        <taxon>Bacillati</taxon>
        <taxon>Bacillota</taxon>
        <taxon>Bacilli</taxon>
        <taxon>Bacillales</taxon>
        <taxon>Bacillaceae</taxon>
        <taxon>Aquibacillus</taxon>
    </lineage>
</organism>
<dbReference type="Pfam" id="PF13561">
    <property type="entry name" value="adh_short_C2"/>
    <property type="match status" value="1"/>
</dbReference>
<dbReference type="RefSeq" id="WP_204500359.1">
    <property type="nucleotide sequence ID" value="NZ_JAFBDR010000015.1"/>
</dbReference>
<dbReference type="PANTHER" id="PTHR43618">
    <property type="entry name" value="7-ALPHA-HYDROXYSTEROID DEHYDROGENASE"/>
    <property type="match status" value="1"/>
</dbReference>
<evidence type="ECO:0000256" key="1">
    <source>
        <dbReference type="ARBA" id="ARBA00006484"/>
    </source>
</evidence>
<comment type="caution">
    <text evidence="4">The sequence shown here is derived from an EMBL/GenBank/DDBJ whole genome shotgun (WGS) entry which is preliminary data.</text>
</comment>
<protein>
    <submittedName>
        <fullName evidence="4">NAD(P)-dependent dehydrogenase (Short-subunit alcohol dehydrogenase family)</fullName>
    </submittedName>
</protein>
<evidence type="ECO:0000313" key="5">
    <source>
        <dbReference type="Proteomes" id="UP001296943"/>
    </source>
</evidence>
<keyword evidence="5" id="KW-1185">Reference proteome</keyword>
<accession>A0ABS2N1Z1</accession>
<dbReference type="SUPFAM" id="SSF51735">
    <property type="entry name" value="NAD(P)-binding Rossmann-fold domains"/>
    <property type="match status" value="1"/>
</dbReference>
<sequence>MNQKCIFITGGTGKVGKKLVTHFVTKDHIVIFTSRSSEKEKQLIHEVKKLYPSGKIYGINVDFEKDNYIQRILNFLDNQYLKPHVLINNARNLNYTSIESGITTNKNWLGEFSLGVIVPYELSMAFYQQSDSNLENIINVSSMYGVVPPNPHLYEDFHHQSPINYGVTKAALIHLTKELAIRLAPDIRVNTISYGGIEGRSNELFKQRYANLCPLGTMLQEEDVIGGADFLMSNGSKMITGQNIVVDGGWTVW</sequence>
<gene>
    <name evidence="4" type="ORF">JOC48_002655</name>
</gene>
<dbReference type="InterPro" id="IPR052178">
    <property type="entry name" value="Sec_Metab_Biosynth_SDR"/>
</dbReference>
<evidence type="ECO:0000256" key="2">
    <source>
        <dbReference type="ARBA" id="ARBA00022857"/>
    </source>
</evidence>
<reference evidence="4 5" key="1">
    <citation type="submission" date="2021-01" db="EMBL/GenBank/DDBJ databases">
        <title>Genomic Encyclopedia of Type Strains, Phase IV (KMG-IV): sequencing the most valuable type-strain genomes for metagenomic binning, comparative biology and taxonomic classification.</title>
        <authorList>
            <person name="Goeker M."/>
        </authorList>
    </citation>
    <scope>NUCLEOTIDE SEQUENCE [LARGE SCALE GENOMIC DNA]</scope>
    <source>
        <strain evidence="4 5">DSM 23711</strain>
    </source>
</reference>
<dbReference type="PRINTS" id="PR00081">
    <property type="entry name" value="GDHRDH"/>
</dbReference>
<dbReference type="PANTHER" id="PTHR43618:SF8">
    <property type="entry name" value="7ALPHA-HYDROXYSTEROID DEHYDROGENASE"/>
    <property type="match status" value="1"/>
</dbReference>
<dbReference type="EMBL" id="JAFBDR010000015">
    <property type="protein sequence ID" value="MBM7572152.1"/>
    <property type="molecule type" value="Genomic_DNA"/>
</dbReference>